<reference evidence="1" key="1">
    <citation type="submission" date="2021-05" db="EMBL/GenBank/DDBJ databases">
        <title>Comparative genomics of three Colletotrichum scovillei strains and genetic complementation revealed genes involved fungal growth and virulence on chili pepper.</title>
        <authorList>
            <person name="Hsieh D.-K."/>
            <person name="Chuang S.-C."/>
            <person name="Chen C.-Y."/>
            <person name="Chao Y.-T."/>
            <person name="Lu M.-Y.J."/>
            <person name="Lee M.-H."/>
            <person name="Shih M.-C."/>
        </authorList>
    </citation>
    <scope>NUCLEOTIDE SEQUENCE</scope>
    <source>
        <strain evidence="1">Coll-153</strain>
    </source>
</reference>
<comment type="caution">
    <text evidence="1">The sequence shown here is derived from an EMBL/GenBank/DDBJ whole genome shotgun (WGS) entry which is preliminary data.</text>
</comment>
<organism evidence="1 2">
    <name type="scientific">Colletotrichum scovillei</name>
    <dbReference type="NCBI Taxonomy" id="1209932"/>
    <lineage>
        <taxon>Eukaryota</taxon>
        <taxon>Fungi</taxon>
        <taxon>Dikarya</taxon>
        <taxon>Ascomycota</taxon>
        <taxon>Pezizomycotina</taxon>
        <taxon>Sordariomycetes</taxon>
        <taxon>Hypocreomycetidae</taxon>
        <taxon>Glomerellales</taxon>
        <taxon>Glomerellaceae</taxon>
        <taxon>Colletotrichum</taxon>
        <taxon>Colletotrichum acutatum species complex</taxon>
    </lineage>
</organism>
<dbReference type="EMBL" id="JAESDN010000005">
    <property type="protein sequence ID" value="KAG7050346.1"/>
    <property type="molecule type" value="Genomic_DNA"/>
</dbReference>
<sequence length="31" mass="3311">MCPFSAHEQLPIGSACLARVCVCKQCPISDC</sequence>
<accession>A0A9P7UCR0</accession>
<keyword evidence="2" id="KW-1185">Reference proteome</keyword>
<name>A0A9P7UCR0_9PEZI</name>
<gene>
    <name evidence="1" type="ORF">JMJ77_013097</name>
</gene>
<dbReference type="Proteomes" id="UP000699042">
    <property type="component" value="Unassembled WGS sequence"/>
</dbReference>
<dbReference type="AlphaFoldDB" id="A0A9P7UCR0"/>
<evidence type="ECO:0000313" key="1">
    <source>
        <dbReference type="EMBL" id="KAG7050346.1"/>
    </source>
</evidence>
<evidence type="ECO:0000313" key="2">
    <source>
        <dbReference type="Proteomes" id="UP000699042"/>
    </source>
</evidence>
<proteinExistence type="predicted"/>
<protein>
    <submittedName>
        <fullName evidence="1">Uncharacterized protein</fullName>
    </submittedName>
</protein>